<dbReference type="OrthoDB" id="7203442at2"/>
<dbReference type="PROSITE" id="PS51257">
    <property type="entry name" value="PROKAR_LIPOPROTEIN"/>
    <property type="match status" value="1"/>
</dbReference>
<dbReference type="Proteomes" id="UP000228945">
    <property type="component" value="Chromosome"/>
</dbReference>
<gene>
    <name evidence="2" type="ORF">CSW64_15590</name>
</gene>
<feature type="chain" id="PRO_5013655899" evidence="1">
    <location>
        <begin position="22"/>
        <end position="158"/>
    </location>
</feature>
<dbReference type="KEGG" id="cmb:CSW64_15590"/>
<accession>A0A2D2B0F9</accession>
<protein>
    <submittedName>
        <fullName evidence="2">Uncharacterized protein</fullName>
    </submittedName>
</protein>
<evidence type="ECO:0000256" key="1">
    <source>
        <dbReference type="SAM" id="SignalP"/>
    </source>
</evidence>
<dbReference type="RefSeq" id="WP_099622963.1">
    <property type="nucleotide sequence ID" value="NZ_CP024201.1"/>
</dbReference>
<sequence length="158" mass="16387">MSRTLAILAALAGLSLGGCMHQTDVAGLGWTYQDDTGEGPKLAYGAPQSDNIVMMMTCQPGGRTVNLSLLGGSPHERLTLASNGSRQAFPATASDHPGDGFMVEADAPLAAGPLAQFEQTGRLTLISRGRSAPLDAAPAERAQVERFFEACRAESAVA</sequence>
<evidence type="ECO:0000313" key="3">
    <source>
        <dbReference type="Proteomes" id="UP000228945"/>
    </source>
</evidence>
<name>A0A2D2B0F9_9CAUL</name>
<keyword evidence="1" id="KW-0732">Signal</keyword>
<feature type="signal peptide" evidence="1">
    <location>
        <begin position="1"/>
        <end position="21"/>
    </location>
</feature>
<evidence type="ECO:0000313" key="2">
    <source>
        <dbReference type="EMBL" id="ATQ43714.1"/>
    </source>
</evidence>
<organism evidence="2 3">
    <name type="scientific">Caulobacter mirabilis</name>
    <dbReference type="NCBI Taxonomy" id="69666"/>
    <lineage>
        <taxon>Bacteria</taxon>
        <taxon>Pseudomonadati</taxon>
        <taxon>Pseudomonadota</taxon>
        <taxon>Alphaproteobacteria</taxon>
        <taxon>Caulobacterales</taxon>
        <taxon>Caulobacteraceae</taxon>
        <taxon>Caulobacter</taxon>
    </lineage>
</organism>
<proteinExistence type="predicted"/>
<keyword evidence="3" id="KW-1185">Reference proteome</keyword>
<dbReference type="AlphaFoldDB" id="A0A2D2B0F9"/>
<reference evidence="2 3" key="1">
    <citation type="submission" date="2017-10" db="EMBL/GenBank/DDBJ databases">
        <title>Genome sequence of Caulobacter mirabilis FWC38.</title>
        <authorList>
            <person name="Fiebig A."/>
            <person name="Crosson S."/>
        </authorList>
    </citation>
    <scope>NUCLEOTIDE SEQUENCE [LARGE SCALE GENOMIC DNA]</scope>
    <source>
        <strain evidence="2 3">FWC 38</strain>
    </source>
</reference>
<dbReference type="EMBL" id="CP024201">
    <property type="protein sequence ID" value="ATQ43714.1"/>
    <property type="molecule type" value="Genomic_DNA"/>
</dbReference>